<dbReference type="Proteomes" id="UP000007800">
    <property type="component" value="Unassembled WGS sequence"/>
</dbReference>
<dbReference type="RefSeq" id="XP_002772770.1">
    <property type="nucleotide sequence ID" value="XM_002772724.1"/>
</dbReference>
<proteinExistence type="inferred from homology"/>
<keyword evidence="5" id="KW-1185">Reference proteome</keyword>
<dbReference type="InterPro" id="IPR005024">
    <property type="entry name" value="Snf7_fam"/>
</dbReference>
<evidence type="ECO:0000256" key="3">
    <source>
        <dbReference type="SAM" id="MobiDB-lite"/>
    </source>
</evidence>
<dbReference type="GO" id="GO:0032511">
    <property type="term" value="P:late endosome to vacuole transport via multivesicular body sorting pathway"/>
    <property type="evidence" value="ECO:0007669"/>
    <property type="project" value="TreeGrafter"/>
</dbReference>
<evidence type="ECO:0000256" key="2">
    <source>
        <dbReference type="ARBA" id="ARBA00023054"/>
    </source>
</evidence>
<comment type="similarity">
    <text evidence="1">Belongs to the SNF7 family.</text>
</comment>
<dbReference type="InParanoid" id="C5LF71"/>
<dbReference type="AlphaFoldDB" id="C5LF71"/>
<dbReference type="OrthoDB" id="3973241at2759"/>
<protein>
    <submittedName>
        <fullName evidence="4">Charged multivesicular body protein, putative</fullName>
    </submittedName>
</protein>
<organism evidence="5">
    <name type="scientific">Perkinsus marinus (strain ATCC 50983 / TXsc)</name>
    <dbReference type="NCBI Taxonomy" id="423536"/>
    <lineage>
        <taxon>Eukaryota</taxon>
        <taxon>Sar</taxon>
        <taxon>Alveolata</taxon>
        <taxon>Perkinsozoa</taxon>
        <taxon>Perkinsea</taxon>
        <taxon>Perkinsida</taxon>
        <taxon>Perkinsidae</taxon>
        <taxon>Perkinsus</taxon>
    </lineage>
</organism>
<accession>C5LF71</accession>
<dbReference type="Gene3D" id="6.10.250.1710">
    <property type="match status" value="1"/>
</dbReference>
<dbReference type="Pfam" id="PF03357">
    <property type="entry name" value="Snf7"/>
    <property type="match status" value="2"/>
</dbReference>
<dbReference type="PANTHER" id="PTHR22761">
    <property type="entry name" value="CHARGED MULTIVESICULAR BODY PROTEIN"/>
    <property type="match status" value="1"/>
</dbReference>
<keyword evidence="2" id="KW-0175">Coiled coil</keyword>
<dbReference type="EMBL" id="GG681416">
    <property type="protein sequence ID" value="EER04586.1"/>
    <property type="molecule type" value="Genomic_DNA"/>
</dbReference>
<dbReference type="GO" id="GO:0005771">
    <property type="term" value="C:multivesicular body"/>
    <property type="evidence" value="ECO:0007669"/>
    <property type="project" value="TreeGrafter"/>
</dbReference>
<evidence type="ECO:0000313" key="5">
    <source>
        <dbReference type="Proteomes" id="UP000007800"/>
    </source>
</evidence>
<dbReference type="GO" id="GO:0006900">
    <property type="term" value="P:vesicle budding from membrane"/>
    <property type="evidence" value="ECO:0007669"/>
    <property type="project" value="TreeGrafter"/>
</dbReference>
<evidence type="ECO:0000256" key="1">
    <source>
        <dbReference type="ARBA" id="ARBA00006190"/>
    </source>
</evidence>
<name>C5LF71_PERM5</name>
<gene>
    <name evidence="4" type="ORF">Pmar_PMAR019620</name>
</gene>
<evidence type="ECO:0000313" key="4">
    <source>
        <dbReference type="EMBL" id="EER04586.1"/>
    </source>
</evidence>
<feature type="region of interest" description="Disordered" evidence="3">
    <location>
        <begin position="1"/>
        <end position="27"/>
    </location>
</feature>
<dbReference type="GeneID" id="9037639"/>
<reference evidence="4 5" key="1">
    <citation type="submission" date="2008-07" db="EMBL/GenBank/DDBJ databases">
        <authorList>
            <person name="El-Sayed N."/>
            <person name="Caler E."/>
            <person name="Inman J."/>
            <person name="Amedeo P."/>
            <person name="Hass B."/>
            <person name="Wortman J."/>
        </authorList>
    </citation>
    <scope>NUCLEOTIDE SEQUENCE [LARGE SCALE GENOMIC DNA]</scope>
    <source>
        <strain evidence="5">ATCC 50983 / TXsc</strain>
    </source>
</reference>
<dbReference type="PANTHER" id="PTHR22761:SF12">
    <property type="entry name" value="CHARGED MULTIVESICULAR BODY PROTEIN 5"/>
    <property type="match status" value="1"/>
</dbReference>
<dbReference type="Gene3D" id="1.10.287.1060">
    <property type="entry name" value="ESAT-6-like"/>
    <property type="match status" value="1"/>
</dbReference>
<sequence length="210" mass="24208">MNRIFGVGKKKEAPPAPTGPSLAETSEHLDSRVELLDKKIKQCDEELIKYKQQMATRSGAAGAKQRALAVLKRKKMYEGQRDQMMNTQFNVDQMNDFNIDHVEDVVDDMADIMMDQEEINDILGRSYNLPEGCDDASLEAEFSMLEEEVAMDKENELRAVVRGSGTRSLAKFCCRLRDHQLRPTYQLLYREESNRQQRRPPLLLRLQQLI</sequence>
<dbReference type="FunCoup" id="C5LF71">
    <property type="interactions" value="497"/>
</dbReference>